<name>A0A844XC78_9SPHN</name>
<dbReference type="InterPro" id="IPR036291">
    <property type="entry name" value="NAD(P)-bd_dom_sf"/>
</dbReference>
<protein>
    <submittedName>
        <fullName evidence="4">SDR family oxidoreductase</fullName>
    </submittedName>
</protein>
<proteinExistence type="inferred from homology"/>
<reference evidence="4 5" key="1">
    <citation type="submission" date="2019-12" db="EMBL/GenBank/DDBJ databases">
        <authorList>
            <person name="Lee S.D."/>
        </authorList>
    </citation>
    <scope>NUCLEOTIDE SEQUENCE [LARGE SCALE GENOMIC DNA]</scope>
    <source>
        <strain evidence="4 5">GH3-10</strain>
    </source>
</reference>
<evidence type="ECO:0000256" key="1">
    <source>
        <dbReference type="ARBA" id="ARBA00006484"/>
    </source>
</evidence>
<evidence type="ECO:0000256" key="3">
    <source>
        <dbReference type="RuleBase" id="RU000363"/>
    </source>
</evidence>
<comment type="caution">
    <text evidence="4">The sequence shown here is derived from an EMBL/GenBank/DDBJ whole genome shotgun (WGS) entry which is preliminary data.</text>
</comment>
<keyword evidence="5" id="KW-1185">Reference proteome</keyword>
<evidence type="ECO:0000313" key="4">
    <source>
        <dbReference type="EMBL" id="MWV27373.1"/>
    </source>
</evidence>
<evidence type="ECO:0000313" key="5">
    <source>
        <dbReference type="Proteomes" id="UP000461409"/>
    </source>
</evidence>
<reference evidence="4 5" key="2">
    <citation type="submission" date="2020-02" db="EMBL/GenBank/DDBJ databases">
        <title>Erythrobacter dongmakensis sp. nov., isolated from a tidal mudflat.</title>
        <authorList>
            <person name="Kim I.S."/>
        </authorList>
    </citation>
    <scope>NUCLEOTIDE SEQUENCE [LARGE SCALE GENOMIC DNA]</scope>
    <source>
        <strain evidence="4 5">GH3-10</strain>
    </source>
</reference>
<gene>
    <name evidence="4" type="ORF">GRF63_05595</name>
</gene>
<evidence type="ECO:0000256" key="2">
    <source>
        <dbReference type="ARBA" id="ARBA00023002"/>
    </source>
</evidence>
<comment type="similarity">
    <text evidence="1 3">Belongs to the short-chain dehydrogenases/reductases (SDR) family.</text>
</comment>
<dbReference type="SUPFAM" id="SSF51735">
    <property type="entry name" value="NAD(P)-binding Rossmann-fold domains"/>
    <property type="match status" value="1"/>
</dbReference>
<dbReference type="Gene3D" id="3.40.50.720">
    <property type="entry name" value="NAD(P)-binding Rossmann-like Domain"/>
    <property type="match status" value="1"/>
</dbReference>
<dbReference type="RefSeq" id="WP_160484944.1">
    <property type="nucleotide sequence ID" value="NZ_WUBR01000001.1"/>
</dbReference>
<dbReference type="PRINTS" id="PR00081">
    <property type="entry name" value="GDHRDH"/>
</dbReference>
<dbReference type="PRINTS" id="PR00080">
    <property type="entry name" value="SDRFAMILY"/>
</dbReference>
<dbReference type="PANTHER" id="PTHR43669">
    <property type="entry name" value="5-KETO-D-GLUCONATE 5-REDUCTASE"/>
    <property type="match status" value="1"/>
</dbReference>
<dbReference type="Pfam" id="PF00106">
    <property type="entry name" value="adh_short"/>
    <property type="match status" value="1"/>
</dbReference>
<organism evidence="4 5">
    <name type="scientific">Aurantiacibacter rhizosphaerae</name>
    <dbReference type="NCBI Taxonomy" id="2691582"/>
    <lineage>
        <taxon>Bacteria</taxon>
        <taxon>Pseudomonadati</taxon>
        <taxon>Pseudomonadota</taxon>
        <taxon>Alphaproteobacteria</taxon>
        <taxon>Sphingomonadales</taxon>
        <taxon>Erythrobacteraceae</taxon>
        <taxon>Aurantiacibacter</taxon>
    </lineage>
</organism>
<dbReference type="NCBIfam" id="NF006123">
    <property type="entry name" value="PRK08267.1"/>
    <property type="match status" value="1"/>
</dbReference>
<keyword evidence="2" id="KW-0560">Oxidoreductase</keyword>
<dbReference type="AlphaFoldDB" id="A0A844XC78"/>
<dbReference type="GO" id="GO:0016491">
    <property type="term" value="F:oxidoreductase activity"/>
    <property type="evidence" value="ECO:0007669"/>
    <property type="project" value="UniProtKB-KW"/>
</dbReference>
<sequence>MVAQKSIFITGGASGIGRAIAQKFAAQGWRVGIADRDSAGLEETKALLPEGQCHTYTFDVTSRNAWDVALSDFAKNSGGSINVIANNAGLPSGGPLEEVSHEELDLLLDVNLRAVFYGAKAGFDFLKAAAPNACLLNTASAAAIYGMANQSIYGATKAGVKSMTESLDAEWSVHGIKVRSLMPSFIDTPLLKQPPNRSRNTPIREAVVKAGLEFTPVEVVADEAWNAVHGNKVHILVGKTARKLARVAKWFPGLLRKRARTLAEAHERRENRASRNDPG</sequence>
<dbReference type="PANTHER" id="PTHR43669:SF3">
    <property type="entry name" value="ALCOHOL DEHYDROGENASE, PUTATIVE (AFU_ORTHOLOGUE AFUA_3G03445)-RELATED"/>
    <property type="match status" value="1"/>
</dbReference>
<dbReference type="Proteomes" id="UP000461409">
    <property type="component" value="Unassembled WGS sequence"/>
</dbReference>
<dbReference type="InterPro" id="IPR002347">
    <property type="entry name" value="SDR_fam"/>
</dbReference>
<dbReference type="EMBL" id="WUBR01000001">
    <property type="protein sequence ID" value="MWV27373.1"/>
    <property type="molecule type" value="Genomic_DNA"/>
</dbReference>
<accession>A0A844XC78</accession>